<evidence type="ECO:0000313" key="2">
    <source>
        <dbReference type="EMBL" id="TRY62916.1"/>
    </source>
</evidence>
<evidence type="ECO:0000313" key="3">
    <source>
        <dbReference type="Proteomes" id="UP000318571"/>
    </source>
</evidence>
<dbReference type="EMBL" id="VCGU01000458">
    <property type="protein sequence ID" value="TRY62916.1"/>
    <property type="molecule type" value="Genomic_DNA"/>
</dbReference>
<protein>
    <submittedName>
        <fullName evidence="2">Uncharacterized protein</fullName>
    </submittedName>
</protein>
<proteinExistence type="predicted"/>
<name>A0A553NBT8_TIGCA</name>
<reference evidence="2 3" key="1">
    <citation type="journal article" date="2018" name="Nat. Ecol. Evol.">
        <title>Genomic signatures of mitonuclear coevolution across populations of Tigriopus californicus.</title>
        <authorList>
            <person name="Barreto F.S."/>
            <person name="Watson E.T."/>
            <person name="Lima T.G."/>
            <person name="Willett C.S."/>
            <person name="Edmands S."/>
            <person name="Li W."/>
            <person name="Burton R.S."/>
        </authorList>
    </citation>
    <scope>NUCLEOTIDE SEQUENCE [LARGE SCALE GENOMIC DNA]</scope>
    <source>
        <strain evidence="2 3">San Diego</strain>
    </source>
</reference>
<dbReference type="AlphaFoldDB" id="A0A553NBT8"/>
<feature type="region of interest" description="Disordered" evidence="1">
    <location>
        <begin position="1"/>
        <end position="29"/>
    </location>
</feature>
<feature type="compositionally biased region" description="Pro residues" evidence="1">
    <location>
        <begin position="1"/>
        <end position="12"/>
    </location>
</feature>
<gene>
    <name evidence="2" type="ORF">TCAL_00317</name>
</gene>
<organism evidence="2 3">
    <name type="scientific">Tigriopus californicus</name>
    <name type="common">Marine copepod</name>
    <dbReference type="NCBI Taxonomy" id="6832"/>
    <lineage>
        <taxon>Eukaryota</taxon>
        <taxon>Metazoa</taxon>
        <taxon>Ecdysozoa</taxon>
        <taxon>Arthropoda</taxon>
        <taxon>Crustacea</taxon>
        <taxon>Multicrustacea</taxon>
        <taxon>Hexanauplia</taxon>
        <taxon>Copepoda</taxon>
        <taxon>Harpacticoida</taxon>
        <taxon>Harpacticidae</taxon>
        <taxon>Tigriopus</taxon>
    </lineage>
</organism>
<keyword evidence="3" id="KW-1185">Reference proteome</keyword>
<sequence length="189" mass="21295">MATDTPTPPVDQPPCAFFDPEPSPSSSSEAMVSSEEAWALLSPVQAHLSRYHAPLVCLAGQSPAIFAHRPFLSLVHGAWFDQFLKDQAPVKVNIFALSAEEWVLQRLTFNRRILAEVRLDWQETWPSRLDAILAEWLDPTSDIRVCPGFAARHQPHLFEKLRKVDIPCMNIETFAKRHGVSCSDVSVRH</sequence>
<comment type="caution">
    <text evidence="2">The sequence shown here is derived from an EMBL/GenBank/DDBJ whole genome shotgun (WGS) entry which is preliminary data.</text>
</comment>
<accession>A0A553NBT8</accession>
<dbReference type="Proteomes" id="UP000318571">
    <property type="component" value="Chromosome 10"/>
</dbReference>
<evidence type="ECO:0000256" key="1">
    <source>
        <dbReference type="SAM" id="MobiDB-lite"/>
    </source>
</evidence>